<reference evidence="1 2" key="1">
    <citation type="journal article" date="2019" name="Nat. Med.">
        <title>A library of human gut bacterial isolates paired with longitudinal multiomics data enables mechanistic microbiome research.</title>
        <authorList>
            <person name="Poyet M."/>
            <person name="Groussin M."/>
            <person name="Gibbons S.M."/>
            <person name="Avila-Pacheco J."/>
            <person name="Jiang X."/>
            <person name="Kearney S.M."/>
            <person name="Perrotta A.R."/>
            <person name="Berdy B."/>
            <person name="Zhao S."/>
            <person name="Lieberman T.D."/>
            <person name="Swanson P.K."/>
            <person name="Smith M."/>
            <person name="Roesemann S."/>
            <person name="Alexander J.E."/>
            <person name="Rich S.A."/>
            <person name="Livny J."/>
            <person name="Vlamakis H."/>
            <person name="Clish C."/>
            <person name="Bullock K."/>
            <person name="Deik A."/>
            <person name="Scott J."/>
            <person name="Pierce K.A."/>
            <person name="Xavier R.J."/>
            <person name="Alm E.J."/>
        </authorList>
    </citation>
    <scope>NUCLEOTIDE SEQUENCE [LARGE SCALE GENOMIC DNA]</scope>
    <source>
        <strain evidence="1 2">BIOML-A2</strain>
    </source>
</reference>
<comment type="caution">
    <text evidence="1">The sequence shown here is derived from an EMBL/GenBank/DDBJ whole genome shotgun (WGS) entry which is preliminary data.</text>
</comment>
<accession>A0A6I2QYQ3</accession>
<evidence type="ECO:0000313" key="2">
    <source>
        <dbReference type="Proteomes" id="UP000434475"/>
    </source>
</evidence>
<organism evidence="1 2">
    <name type="scientific">Flavonifractor plautii</name>
    <name type="common">Fusobacterium plautii</name>
    <dbReference type="NCBI Taxonomy" id="292800"/>
    <lineage>
        <taxon>Bacteria</taxon>
        <taxon>Bacillati</taxon>
        <taxon>Bacillota</taxon>
        <taxon>Clostridia</taxon>
        <taxon>Eubacteriales</taxon>
        <taxon>Oscillospiraceae</taxon>
        <taxon>Flavonifractor</taxon>
    </lineage>
</organism>
<proteinExistence type="predicted"/>
<evidence type="ECO:0000313" key="1">
    <source>
        <dbReference type="EMBL" id="MSB19095.1"/>
    </source>
</evidence>
<name>A0A6I2QYQ3_FLAPL</name>
<dbReference type="Proteomes" id="UP000434475">
    <property type="component" value="Unassembled WGS sequence"/>
</dbReference>
<dbReference type="AlphaFoldDB" id="A0A6I2QYQ3"/>
<sequence>MKNRTTVEHGMLPDLESYLVRSGWTLEEPVGQYEVLRARRPGYPRPLLIHNRSTGGCGYSIDERDLKVYAGWKKNRRKRGLPSGATIEERKAYWHEEH</sequence>
<protein>
    <submittedName>
        <fullName evidence="1">Uncharacterized protein</fullName>
    </submittedName>
</protein>
<gene>
    <name evidence="1" type="ORF">GKE97_06130</name>
</gene>
<dbReference type="RefSeq" id="WP_172697455.1">
    <property type="nucleotide sequence ID" value="NZ_WKPR01000004.1"/>
</dbReference>
<dbReference type="EMBL" id="WKPR01000004">
    <property type="protein sequence ID" value="MSB19095.1"/>
    <property type="molecule type" value="Genomic_DNA"/>
</dbReference>